<dbReference type="EMBL" id="AP014836">
    <property type="protein sequence ID" value="BAW80355.1"/>
    <property type="molecule type" value="Genomic_DNA"/>
</dbReference>
<comment type="catalytic activity">
    <reaction evidence="13">
        <text>pyruvate + ATP = phosphoenolpyruvate + ADP + H(+)</text>
        <dbReference type="Rhea" id="RHEA:18157"/>
        <dbReference type="ChEBI" id="CHEBI:15361"/>
        <dbReference type="ChEBI" id="CHEBI:15378"/>
        <dbReference type="ChEBI" id="CHEBI:30616"/>
        <dbReference type="ChEBI" id="CHEBI:58702"/>
        <dbReference type="ChEBI" id="CHEBI:456216"/>
        <dbReference type="EC" id="2.7.1.40"/>
    </reaction>
</comment>
<evidence type="ECO:0000256" key="13">
    <source>
        <dbReference type="RuleBase" id="RU000504"/>
    </source>
</evidence>
<evidence type="ECO:0000256" key="3">
    <source>
        <dbReference type="ARBA" id="ARBA00012142"/>
    </source>
</evidence>
<name>A0A1Q2SMH9_9GAMM</name>
<dbReference type="InterPro" id="IPR015795">
    <property type="entry name" value="Pyrv_Knase_C"/>
</dbReference>
<keyword evidence="17" id="KW-1185">Reference proteome</keyword>
<dbReference type="Pfam" id="PF00224">
    <property type="entry name" value="PK"/>
    <property type="match status" value="1"/>
</dbReference>
<evidence type="ECO:0000256" key="7">
    <source>
        <dbReference type="ARBA" id="ARBA00022777"/>
    </source>
</evidence>
<dbReference type="GO" id="GO:0004743">
    <property type="term" value="F:pyruvate kinase activity"/>
    <property type="evidence" value="ECO:0007669"/>
    <property type="project" value="UniProtKB-UniRule"/>
</dbReference>
<dbReference type="OrthoDB" id="9812123at2"/>
<keyword evidence="11 16" id="KW-0670">Pyruvate</keyword>
<evidence type="ECO:0000256" key="4">
    <source>
        <dbReference type="ARBA" id="ARBA00022679"/>
    </source>
</evidence>
<feature type="domain" description="Pyruvate kinase C-terminal" evidence="15">
    <location>
        <begin position="365"/>
        <end position="466"/>
    </location>
</feature>
<dbReference type="KEGG" id="ntt:TAO_0985"/>
<dbReference type="GO" id="GO:0000287">
    <property type="term" value="F:magnesium ion binding"/>
    <property type="evidence" value="ECO:0007669"/>
    <property type="project" value="UniProtKB-UniRule"/>
</dbReference>
<evidence type="ECO:0000256" key="2">
    <source>
        <dbReference type="ARBA" id="ARBA00008663"/>
    </source>
</evidence>
<dbReference type="SUPFAM" id="SSF51621">
    <property type="entry name" value="Phosphoenolpyruvate/pyruvate domain"/>
    <property type="match status" value="1"/>
</dbReference>
<feature type="domain" description="Pyruvate kinase barrel" evidence="14">
    <location>
        <begin position="13"/>
        <end position="334"/>
    </location>
</feature>
<dbReference type="PANTHER" id="PTHR11817">
    <property type="entry name" value="PYRUVATE KINASE"/>
    <property type="match status" value="1"/>
</dbReference>
<dbReference type="InterPro" id="IPR001697">
    <property type="entry name" value="Pyr_Knase"/>
</dbReference>
<dbReference type="GO" id="GO:0005524">
    <property type="term" value="F:ATP binding"/>
    <property type="evidence" value="ECO:0007669"/>
    <property type="project" value="UniProtKB-KW"/>
</dbReference>
<evidence type="ECO:0000256" key="1">
    <source>
        <dbReference type="ARBA" id="ARBA00004997"/>
    </source>
</evidence>
<evidence type="ECO:0000259" key="15">
    <source>
        <dbReference type="Pfam" id="PF02887"/>
    </source>
</evidence>
<keyword evidence="10 13" id="KW-0324">Glycolysis</keyword>
<dbReference type="Gene3D" id="2.40.33.10">
    <property type="entry name" value="PK beta-barrel domain-like"/>
    <property type="match status" value="1"/>
</dbReference>
<dbReference type="PRINTS" id="PR01050">
    <property type="entry name" value="PYRUVTKNASE"/>
</dbReference>
<dbReference type="Proteomes" id="UP000243679">
    <property type="component" value="Chromosome"/>
</dbReference>
<dbReference type="NCBIfam" id="TIGR01064">
    <property type="entry name" value="pyruv_kin"/>
    <property type="match status" value="1"/>
</dbReference>
<evidence type="ECO:0000256" key="12">
    <source>
        <dbReference type="NCBIfam" id="TIGR01064"/>
    </source>
</evidence>
<dbReference type="InterPro" id="IPR036918">
    <property type="entry name" value="Pyrv_Knase_C_sf"/>
</dbReference>
<keyword evidence="9 13" id="KW-0460">Magnesium</keyword>
<keyword evidence="8" id="KW-0067">ATP-binding</keyword>
<keyword evidence="7 13" id="KW-0418">Kinase</keyword>
<organism evidence="16 17">
    <name type="scientific">Candidatus Nitrosoglobus terrae</name>
    <dbReference type="NCBI Taxonomy" id="1630141"/>
    <lineage>
        <taxon>Bacteria</taxon>
        <taxon>Pseudomonadati</taxon>
        <taxon>Pseudomonadota</taxon>
        <taxon>Gammaproteobacteria</taxon>
        <taxon>Chromatiales</taxon>
        <taxon>Chromatiaceae</taxon>
        <taxon>Candidatus Nitrosoglobus</taxon>
    </lineage>
</organism>
<dbReference type="InterPro" id="IPR015813">
    <property type="entry name" value="Pyrv/PenolPyrv_kinase-like_dom"/>
</dbReference>
<evidence type="ECO:0000256" key="8">
    <source>
        <dbReference type="ARBA" id="ARBA00022840"/>
    </source>
</evidence>
<dbReference type="InterPro" id="IPR011037">
    <property type="entry name" value="Pyrv_Knase-like_insert_dom_sf"/>
</dbReference>
<gene>
    <name evidence="16" type="ORF">TAO_0985</name>
</gene>
<dbReference type="RefSeq" id="WP_096526906.1">
    <property type="nucleotide sequence ID" value="NZ_AP014836.1"/>
</dbReference>
<evidence type="ECO:0000259" key="14">
    <source>
        <dbReference type="Pfam" id="PF00224"/>
    </source>
</evidence>
<protein>
    <recommendedName>
        <fullName evidence="3 12">Pyruvate kinase</fullName>
        <ecNumber evidence="3 12">2.7.1.40</ecNumber>
    </recommendedName>
</protein>
<dbReference type="UniPathway" id="UPA00109">
    <property type="reaction ID" value="UER00188"/>
</dbReference>
<comment type="similarity">
    <text evidence="2 13">Belongs to the pyruvate kinase family.</text>
</comment>
<dbReference type="GO" id="GO:0030955">
    <property type="term" value="F:potassium ion binding"/>
    <property type="evidence" value="ECO:0007669"/>
    <property type="project" value="UniProtKB-UniRule"/>
</dbReference>
<proteinExistence type="inferred from homology"/>
<dbReference type="SUPFAM" id="SSF52935">
    <property type="entry name" value="PK C-terminal domain-like"/>
    <property type="match status" value="1"/>
</dbReference>
<evidence type="ECO:0000256" key="11">
    <source>
        <dbReference type="ARBA" id="ARBA00023317"/>
    </source>
</evidence>
<evidence type="ECO:0000313" key="16">
    <source>
        <dbReference type="EMBL" id="BAW80355.1"/>
    </source>
</evidence>
<dbReference type="AlphaFoldDB" id="A0A1Q2SMH9"/>
<accession>A0A1Q2SMH9</accession>
<keyword evidence="4 13" id="KW-0808">Transferase</keyword>
<evidence type="ECO:0000256" key="9">
    <source>
        <dbReference type="ARBA" id="ARBA00022842"/>
    </source>
</evidence>
<dbReference type="EC" id="2.7.1.40" evidence="3 12"/>
<keyword evidence="5" id="KW-0479">Metal-binding</keyword>
<dbReference type="Gene3D" id="3.40.1380.20">
    <property type="entry name" value="Pyruvate kinase, C-terminal domain"/>
    <property type="match status" value="1"/>
</dbReference>
<evidence type="ECO:0000313" key="17">
    <source>
        <dbReference type="Proteomes" id="UP000243679"/>
    </source>
</evidence>
<reference evidence="16 17" key="1">
    <citation type="journal article" date="2017" name="ISME J.">
        <title>An acid-tolerant ammonia-oxidizing ?-proteobacterium from soil.</title>
        <authorList>
            <person name="Hayatsu M."/>
            <person name="Tago K."/>
            <person name="Uchiyama I."/>
            <person name="Toyoda A."/>
            <person name="Wang Y."/>
            <person name="Shimomura Y."/>
            <person name="Okubo T."/>
            <person name="Kurisu F."/>
            <person name="Hirono Y."/>
            <person name="Nonaka K."/>
            <person name="Akiyama H."/>
            <person name="Itoh T."/>
            <person name="Takami H."/>
        </authorList>
    </citation>
    <scope>NUCLEOTIDE SEQUENCE [LARGE SCALE GENOMIC DNA]</scope>
    <source>
        <strain evidence="16 17">TAO100</strain>
    </source>
</reference>
<dbReference type="InterPro" id="IPR015793">
    <property type="entry name" value="Pyrv_Knase_brl"/>
</dbReference>
<dbReference type="FunFam" id="2.40.33.10:FF:000001">
    <property type="entry name" value="Pyruvate kinase"/>
    <property type="match status" value="1"/>
</dbReference>
<dbReference type="SUPFAM" id="SSF50800">
    <property type="entry name" value="PK beta-barrel domain-like"/>
    <property type="match status" value="1"/>
</dbReference>
<evidence type="ECO:0000256" key="5">
    <source>
        <dbReference type="ARBA" id="ARBA00022723"/>
    </source>
</evidence>
<dbReference type="InterPro" id="IPR040442">
    <property type="entry name" value="Pyrv_kinase-like_dom_sf"/>
</dbReference>
<dbReference type="Gene3D" id="3.20.20.60">
    <property type="entry name" value="Phosphoenolpyruvate-binding domains"/>
    <property type="match status" value="1"/>
</dbReference>
<evidence type="ECO:0000256" key="10">
    <source>
        <dbReference type="ARBA" id="ARBA00023152"/>
    </source>
</evidence>
<dbReference type="GO" id="GO:0016301">
    <property type="term" value="F:kinase activity"/>
    <property type="evidence" value="ECO:0007669"/>
    <property type="project" value="UniProtKB-KW"/>
</dbReference>
<sequence>MSYSVFNFDKDPRACRIICTIGPASAATATLKEMILSGMNIARLNFSHGSYQSHEAIAHKIRKIAQQLTRPVAILQDLQGHKIRVGHTEAEKPIVLHEGQKIYLGFGERVSTERIGIDYQNITHYVTSGQHIFLDDGSLELEVLTITGKDIHCQVNLGGELKSRKGVVFPDSRLDFPLLDPKDEADACFGVSLSVDMLAMSFVRSATEIVEMRLRLAACGKEDPFIIAKIEDREGLENLGEILPVANAILIARGDLGVMLPREKVPGIQKNIIQQANAFGIPVITATQMLESMTYHDKPTRAEVSDVHGAVISGSDAVMLSGETASGHHPVRAVQEMDRICREAERELRSTYIEIPVRSQENMRDKIAASAVNLAHNVKACCILAFSSSGKTLKALAAARGNIPVYGVVGEESLLRKLLLYRGHSLIVIPHKKKLENLIDHALKQLREQDIANINASIVIIAREEEPEAKESYLLKLYLLS</sequence>
<dbReference type="Pfam" id="PF02887">
    <property type="entry name" value="PK_C"/>
    <property type="match status" value="1"/>
</dbReference>
<dbReference type="NCBIfam" id="NF004491">
    <property type="entry name" value="PRK05826.1"/>
    <property type="match status" value="1"/>
</dbReference>
<comment type="pathway">
    <text evidence="1 13">Carbohydrate degradation; glycolysis; pyruvate from D-glyceraldehyde 3-phosphate: step 5/5.</text>
</comment>
<evidence type="ECO:0000256" key="6">
    <source>
        <dbReference type="ARBA" id="ARBA00022741"/>
    </source>
</evidence>
<keyword evidence="6" id="KW-0547">Nucleotide-binding</keyword>
<dbReference type="InterPro" id="IPR015806">
    <property type="entry name" value="Pyrv_Knase_insert_dom_sf"/>
</dbReference>